<comment type="similarity">
    <text evidence="3">Belongs to the peroxidase family. Ascorbate peroxidase subfamily.</text>
</comment>
<accession>A0A4Y7K003</accession>
<feature type="binding site" evidence="18">
    <location>
        <position position="245"/>
    </location>
    <ligand>
        <name>Ca(2+)</name>
        <dbReference type="ChEBI" id="CHEBI:29108"/>
        <label>2</label>
    </ligand>
</feature>
<dbReference type="PANTHER" id="PTHR31235">
    <property type="entry name" value="PEROXIDASE 25-RELATED"/>
    <property type="match status" value="1"/>
</dbReference>
<feature type="binding site" evidence="18">
    <location>
        <position position="88"/>
    </location>
    <ligand>
        <name>Ca(2+)</name>
        <dbReference type="ChEBI" id="CHEBI:29108"/>
        <label>1</label>
    </ligand>
</feature>
<dbReference type="GO" id="GO:0005576">
    <property type="term" value="C:extracellular region"/>
    <property type="evidence" value="ECO:0007669"/>
    <property type="project" value="UniProtKB-SubCell"/>
</dbReference>
<feature type="disulfide bond" evidence="20">
    <location>
        <begin position="120"/>
        <end position="322"/>
    </location>
</feature>
<dbReference type="InterPro" id="IPR000823">
    <property type="entry name" value="Peroxidase_pln"/>
</dbReference>
<feature type="site" description="Transition state stabilizer" evidence="19">
    <location>
        <position position="61"/>
    </location>
</feature>
<feature type="binding site" evidence="18">
    <location>
        <position position="69"/>
    </location>
    <ligand>
        <name>Ca(2+)</name>
        <dbReference type="ChEBI" id="CHEBI:29108"/>
        <label>1</label>
    </ligand>
</feature>
<keyword evidence="7 21" id="KW-0349">Heme</keyword>
<feature type="disulfide bond" evidence="20">
    <location>
        <begin position="199"/>
        <end position="232"/>
    </location>
</feature>
<evidence type="ECO:0000256" key="12">
    <source>
        <dbReference type="ARBA" id="ARBA00023004"/>
    </source>
</evidence>
<dbReference type="FunFam" id="1.10.420.10:FF:000008">
    <property type="entry name" value="Peroxidase"/>
    <property type="match status" value="1"/>
</dbReference>
<reference evidence="23 24" key="1">
    <citation type="journal article" date="2018" name="Science">
        <title>The opium poppy genome and morphinan production.</title>
        <authorList>
            <person name="Guo L."/>
            <person name="Winzer T."/>
            <person name="Yang X."/>
            <person name="Li Y."/>
            <person name="Ning Z."/>
            <person name="He Z."/>
            <person name="Teodor R."/>
            <person name="Lu Y."/>
            <person name="Bowser T.A."/>
            <person name="Graham I.A."/>
            <person name="Ye K."/>
        </authorList>
    </citation>
    <scope>NUCLEOTIDE SEQUENCE [LARGE SCALE GENOMIC DNA]</scope>
    <source>
        <strain evidence="24">cv. HN1</strain>
        <tissue evidence="23">Leaves</tissue>
    </source>
</reference>
<evidence type="ECO:0000256" key="5">
    <source>
        <dbReference type="ARBA" id="ARBA00022525"/>
    </source>
</evidence>
<dbReference type="GO" id="GO:0020037">
    <property type="term" value="F:heme binding"/>
    <property type="evidence" value="ECO:0007669"/>
    <property type="project" value="UniProtKB-UniRule"/>
</dbReference>
<keyword evidence="14" id="KW-0325">Glycoprotein</keyword>
<dbReference type="PRINTS" id="PR00461">
    <property type="entry name" value="PLPEROXIDASE"/>
</dbReference>
<evidence type="ECO:0000313" key="24">
    <source>
        <dbReference type="Proteomes" id="UP000316621"/>
    </source>
</evidence>
<keyword evidence="5 21" id="KW-0964">Secreted</keyword>
<dbReference type="Gene3D" id="1.10.520.10">
    <property type="match status" value="1"/>
</dbReference>
<evidence type="ECO:0000256" key="15">
    <source>
        <dbReference type="ARBA" id="ARBA00023324"/>
    </source>
</evidence>
<evidence type="ECO:0000256" key="3">
    <source>
        <dbReference type="ARBA" id="ARBA00006873"/>
    </source>
</evidence>
<evidence type="ECO:0000256" key="17">
    <source>
        <dbReference type="PIRSR" id="PIRSR600823-2"/>
    </source>
</evidence>
<dbReference type="GO" id="GO:0140825">
    <property type="term" value="F:lactoperoxidase activity"/>
    <property type="evidence" value="ECO:0007669"/>
    <property type="project" value="UniProtKB-EC"/>
</dbReference>
<evidence type="ECO:0000256" key="18">
    <source>
        <dbReference type="PIRSR" id="PIRSR600823-3"/>
    </source>
</evidence>
<feature type="binding site" evidence="18">
    <location>
        <position position="75"/>
    </location>
    <ligand>
        <name>Ca(2+)</name>
        <dbReference type="ChEBI" id="CHEBI:29108"/>
        <label>1</label>
    </ligand>
</feature>
<evidence type="ECO:0000256" key="4">
    <source>
        <dbReference type="ARBA" id="ARBA00012313"/>
    </source>
</evidence>
<feature type="domain" description="Plant heme peroxidase family profile" evidence="22">
    <location>
        <begin position="24"/>
        <end position="326"/>
    </location>
</feature>
<keyword evidence="8 18" id="KW-0479">Metal-binding</keyword>
<dbReference type="Pfam" id="PF00141">
    <property type="entry name" value="peroxidase"/>
    <property type="match status" value="1"/>
</dbReference>
<evidence type="ECO:0000256" key="20">
    <source>
        <dbReference type="PIRSR" id="PIRSR600823-5"/>
    </source>
</evidence>
<dbReference type="CDD" id="cd00693">
    <property type="entry name" value="secretory_peroxidase"/>
    <property type="match status" value="1"/>
</dbReference>
<dbReference type="PROSITE" id="PS00435">
    <property type="entry name" value="PEROXIDASE_1"/>
    <property type="match status" value="1"/>
</dbReference>
<dbReference type="GO" id="GO:0006979">
    <property type="term" value="P:response to oxidative stress"/>
    <property type="evidence" value="ECO:0007669"/>
    <property type="project" value="UniProtKB-UniRule"/>
</dbReference>
<evidence type="ECO:0000256" key="8">
    <source>
        <dbReference type="ARBA" id="ARBA00022723"/>
    </source>
</evidence>
<comment type="cofactor">
    <cofactor evidence="18 21">
        <name>heme b</name>
        <dbReference type="ChEBI" id="CHEBI:60344"/>
    </cofactor>
    <text evidence="18 21">Binds 1 heme b (iron(II)-protoporphyrin IX) group per subunit.</text>
</comment>
<evidence type="ECO:0000256" key="21">
    <source>
        <dbReference type="RuleBase" id="RU362060"/>
    </source>
</evidence>
<dbReference type="Proteomes" id="UP000316621">
    <property type="component" value="Chromosome 6"/>
</dbReference>
<dbReference type="InterPro" id="IPR019793">
    <property type="entry name" value="Peroxidases_heam-ligand_BS"/>
</dbReference>
<dbReference type="PROSITE" id="PS50873">
    <property type="entry name" value="PEROXIDASE_4"/>
    <property type="match status" value="1"/>
</dbReference>
<gene>
    <name evidence="23" type="ORF">C5167_009271</name>
</gene>
<dbReference type="OMA" id="PFWRVAT"/>
<comment type="catalytic activity">
    <reaction evidence="1 21">
        <text>2 a phenolic donor + H2O2 = 2 a phenolic radical donor + 2 H2O</text>
        <dbReference type="Rhea" id="RHEA:56136"/>
        <dbReference type="ChEBI" id="CHEBI:15377"/>
        <dbReference type="ChEBI" id="CHEBI:16240"/>
        <dbReference type="ChEBI" id="CHEBI:139520"/>
        <dbReference type="ChEBI" id="CHEBI:139521"/>
        <dbReference type="EC" id="1.11.1.7"/>
    </reaction>
</comment>
<feature type="signal peptide" evidence="21">
    <location>
        <begin position="1"/>
        <end position="23"/>
    </location>
</feature>
<comment type="function">
    <text evidence="2">Removal of H(2)O(2), oxidation of toxic reductants, biosynthesis and degradation of lignin, suberization, auxin catabolism, response to environmental stresses such as wounding, pathogen attack and oxidative stress. These functions might be dependent on each isozyme/isoform in each plant tissue.</text>
</comment>
<dbReference type="InterPro" id="IPR019794">
    <property type="entry name" value="Peroxidases_AS"/>
</dbReference>
<dbReference type="InterPro" id="IPR010255">
    <property type="entry name" value="Haem_peroxidase_sf"/>
</dbReference>
<dbReference type="InterPro" id="IPR002016">
    <property type="entry name" value="Haem_peroxidase"/>
</dbReference>
<evidence type="ECO:0000256" key="13">
    <source>
        <dbReference type="ARBA" id="ARBA00023157"/>
    </source>
</evidence>
<keyword evidence="13 20" id="KW-1015">Disulfide bond</keyword>
<keyword evidence="10 18" id="KW-0106">Calcium</keyword>
<feature type="disulfide bond" evidence="20">
    <location>
        <begin position="34"/>
        <end position="114"/>
    </location>
</feature>
<dbReference type="Gramene" id="RZC65581">
    <property type="protein sequence ID" value="RZC65581"/>
    <property type="gene ID" value="C5167_009271"/>
</dbReference>
<evidence type="ECO:0000256" key="11">
    <source>
        <dbReference type="ARBA" id="ARBA00023002"/>
    </source>
</evidence>
<dbReference type="STRING" id="3469.A0A4Y7K003"/>
<feature type="binding site" evidence="18">
    <location>
        <position position="71"/>
    </location>
    <ligand>
        <name>Ca(2+)</name>
        <dbReference type="ChEBI" id="CHEBI:29108"/>
        <label>1</label>
    </ligand>
</feature>
<evidence type="ECO:0000256" key="7">
    <source>
        <dbReference type="ARBA" id="ARBA00022617"/>
    </source>
</evidence>
<evidence type="ECO:0000259" key="22">
    <source>
        <dbReference type="PROSITE" id="PS50873"/>
    </source>
</evidence>
<dbReference type="GO" id="GO:0046872">
    <property type="term" value="F:metal ion binding"/>
    <property type="evidence" value="ECO:0007669"/>
    <property type="project" value="UniProtKB-UniRule"/>
</dbReference>
<protein>
    <recommendedName>
        <fullName evidence="4 21">Peroxidase</fullName>
        <ecNumber evidence="4 21">1.11.1.7</ecNumber>
    </recommendedName>
</protein>
<feature type="binding site" description="axial binding residue" evidence="18">
    <location>
        <position position="192"/>
    </location>
    <ligand>
        <name>heme b</name>
        <dbReference type="ChEBI" id="CHEBI:60344"/>
    </ligand>
    <ligandPart>
        <name>Fe</name>
        <dbReference type="ChEBI" id="CHEBI:18248"/>
    </ligandPart>
</feature>
<feature type="binding site" evidence="18">
    <location>
        <position position="73"/>
    </location>
    <ligand>
        <name>Ca(2+)</name>
        <dbReference type="ChEBI" id="CHEBI:29108"/>
        <label>1</label>
    </ligand>
</feature>
<dbReference type="PRINTS" id="PR00458">
    <property type="entry name" value="PEROXIDASE"/>
</dbReference>
<evidence type="ECO:0000256" key="6">
    <source>
        <dbReference type="ARBA" id="ARBA00022559"/>
    </source>
</evidence>
<evidence type="ECO:0000256" key="19">
    <source>
        <dbReference type="PIRSR" id="PIRSR600823-4"/>
    </source>
</evidence>
<comment type="similarity">
    <text evidence="21">Belongs to the peroxidase family. Classical plant (class III) peroxidase subfamily.</text>
</comment>
<name>A0A4Y7K003_PAPSO</name>
<feature type="binding site" evidence="17">
    <location>
        <position position="162"/>
    </location>
    <ligand>
        <name>substrate</name>
    </ligand>
</feature>
<dbReference type="SUPFAM" id="SSF48113">
    <property type="entry name" value="Heme-dependent peroxidases"/>
    <property type="match status" value="1"/>
</dbReference>
<sequence length="327" mass="35652">MGTMSSTSLAILVLFGLYSSAFAQLKKGFYSRSCPEAEKIVLDYVNEHVPHAPTLAATFIRMHFHDCFVRGCDGSVLLNRTSSNNPVEKEAPPNLTLQGFDFIDRVKALLEAECPQTVSCADVVALVARDVVAITGGPSWKVPTGRRDGSVSNQAEALNQIPGPSDNFTELRTSFANKGLNVKDLVLLSGAHTIGITHCNEFSDRLYNFTGKGDQDPSLDSEYATNLKNKKCKTITDNTTLVEMDPGSFRTFDLSYFKNLVKRRGLFTSDAALITDSTSLSYVTELVNGNLSKFFTEFAKSMEKMGKVGVKVGTAGEIRKQCAIVNS</sequence>
<evidence type="ECO:0000256" key="2">
    <source>
        <dbReference type="ARBA" id="ARBA00002322"/>
    </source>
</evidence>
<keyword evidence="15 21" id="KW-0376">Hydrogen peroxide</keyword>
<evidence type="ECO:0000256" key="9">
    <source>
        <dbReference type="ARBA" id="ARBA00022729"/>
    </source>
</evidence>
<keyword evidence="6 21" id="KW-0575">Peroxidase</keyword>
<dbReference type="PROSITE" id="PS00436">
    <property type="entry name" value="PEROXIDASE_2"/>
    <property type="match status" value="1"/>
</dbReference>
<feature type="disulfide bond" evidence="20">
    <location>
        <begin position="67"/>
        <end position="72"/>
    </location>
</feature>
<comment type="subcellular location">
    <subcellularLocation>
        <location evidence="21">Secreted</location>
    </subcellularLocation>
</comment>
<dbReference type="AlphaFoldDB" id="A0A4Y7K003"/>
<evidence type="ECO:0000256" key="10">
    <source>
        <dbReference type="ARBA" id="ARBA00022837"/>
    </source>
</evidence>
<feature type="active site" description="Proton acceptor" evidence="16">
    <location>
        <position position="65"/>
    </location>
</feature>
<evidence type="ECO:0000256" key="14">
    <source>
        <dbReference type="ARBA" id="ARBA00023180"/>
    </source>
</evidence>
<keyword evidence="11 21" id="KW-0560">Oxidoreductase</keyword>
<dbReference type="FunFam" id="1.10.520.10:FF:000001">
    <property type="entry name" value="Peroxidase"/>
    <property type="match status" value="1"/>
</dbReference>
<feature type="binding site" evidence="18">
    <location>
        <position position="66"/>
    </location>
    <ligand>
        <name>Ca(2+)</name>
        <dbReference type="ChEBI" id="CHEBI:29108"/>
        <label>1</label>
    </ligand>
</feature>
<evidence type="ECO:0000256" key="1">
    <source>
        <dbReference type="ARBA" id="ARBA00000189"/>
    </source>
</evidence>
<dbReference type="Gene3D" id="1.10.420.10">
    <property type="entry name" value="Peroxidase, domain 2"/>
    <property type="match status" value="1"/>
</dbReference>
<keyword evidence="9 21" id="KW-0732">Signal</keyword>
<keyword evidence="12 18" id="KW-0408">Iron</keyword>
<dbReference type="GO" id="GO:0042744">
    <property type="term" value="P:hydrogen peroxide catabolic process"/>
    <property type="evidence" value="ECO:0007669"/>
    <property type="project" value="UniProtKB-KW"/>
</dbReference>
<evidence type="ECO:0000256" key="16">
    <source>
        <dbReference type="PIRSR" id="PIRSR600823-1"/>
    </source>
</evidence>
<feature type="chain" id="PRO_5021514313" description="Peroxidase" evidence="21">
    <location>
        <begin position="24"/>
        <end position="327"/>
    </location>
</feature>
<dbReference type="EMBL" id="CM010720">
    <property type="protein sequence ID" value="RZC65581.1"/>
    <property type="molecule type" value="Genomic_DNA"/>
</dbReference>
<dbReference type="EC" id="1.11.1.7" evidence="4 21"/>
<keyword evidence="24" id="KW-1185">Reference proteome</keyword>
<feature type="binding site" evidence="18">
    <location>
        <position position="253"/>
    </location>
    <ligand>
        <name>Ca(2+)</name>
        <dbReference type="ChEBI" id="CHEBI:29108"/>
        <label>2</label>
    </ligand>
</feature>
<proteinExistence type="inferred from homology"/>
<dbReference type="OrthoDB" id="2113341at2759"/>
<comment type="cofactor">
    <cofactor evidence="18 21">
        <name>Ca(2+)</name>
        <dbReference type="ChEBI" id="CHEBI:29108"/>
    </cofactor>
    <text evidence="18 21">Binds 2 calcium ions per subunit.</text>
</comment>
<dbReference type="InterPro" id="IPR033905">
    <property type="entry name" value="Secretory_peroxidase"/>
</dbReference>
<evidence type="ECO:0000313" key="23">
    <source>
        <dbReference type="EMBL" id="RZC65581.1"/>
    </source>
</evidence>
<organism evidence="23 24">
    <name type="scientific">Papaver somniferum</name>
    <name type="common">Opium poppy</name>
    <dbReference type="NCBI Taxonomy" id="3469"/>
    <lineage>
        <taxon>Eukaryota</taxon>
        <taxon>Viridiplantae</taxon>
        <taxon>Streptophyta</taxon>
        <taxon>Embryophyta</taxon>
        <taxon>Tracheophyta</taxon>
        <taxon>Spermatophyta</taxon>
        <taxon>Magnoliopsida</taxon>
        <taxon>Ranunculales</taxon>
        <taxon>Papaveraceae</taxon>
        <taxon>Papaveroideae</taxon>
        <taxon>Papaver</taxon>
    </lineage>
</organism>
<feature type="binding site" evidence="18">
    <location>
        <position position="193"/>
    </location>
    <ligand>
        <name>Ca(2+)</name>
        <dbReference type="ChEBI" id="CHEBI:29108"/>
        <label>2</label>
    </ligand>
</feature>